<dbReference type="OrthoDB" id="9806130at2"/>
<evidence type="ECO:0000256" key="5">
    <source>
        <dbReference type="ARBA" id="ARBA00022679"/>
    </source>
</evidence>
<dbReference type="SUPFAM" id="SSF52540">
    <property type="entry name" value="P-loop containing nucleoside triphosphate hydrolases"/>
    <property type="match status" value="1"/>
</dbReference>
<comment type="subcellular location">
    <subcellularLocation>
        <location evidence="2">Membrane</location>
        <topology evidence="2">Multi-pass membrane protein</topology>
    </subcellularLocation>
</comment>
<dbReference type="InterPro" id="IPR036890">
    <property type="entry name" value="HATPase_C_sf"/>
</dbReference>
<feature type="transmembrane region" description="Helical" evidence="13">
    <location>
        <begin position="474"/>
        <end position="494"/>
    </location>
</feature>
<keyword evidence="6 13" id="KW-0812">Transmembrane</keyword>
<keyword evidence="10 13" id="KW-1133">Transmembrane helix</keyword>
<dbReference type="SUPFAM" id="SSF55874">
    <property type="entry name" value="ATPase domain of HSP90 chaperone/DNA topoisomerase II/histidine kinase"/>
    <property type="match status" value="1"/>
</dbReference>
<evidence type="ECO:0000256" key="12">
    <source>
        <dbReference type="ARBA" id="ARBA00023136"/>
    </source>
</evidence>
<sequence>MIDRQINPDKILEKINYEENTKQKGHLKIFFGYAAGVGKTYAMLKAAHKAKESGIDVVVGYVEPHARPETKELLNDLEILPTLTIKYKEINLNEFNIDLAIKRNPTIILVDELAHTNAAGCRHLKRYQDVNELLNLGINVYTTVNVQHIESLNDIVSSITKVIVRERIPDYIFDNAHQVELVDIEPEELIKRLNEGKIYASNQVKNALINFFSIENLTALREIALRRTADRVNKISEKVKQNDSANYFTDEKILVCLSSSPTNSKIIRRAARMASAFKGEFIGLFVETSDDENMSEENKTRLRNNIHLAEQLGAKIETVTGEDIAFQIAEFARLAGISKVILGRSSSKKKYFWAKSPLTEKLTSYAPNLDIYIIPDTSTLSYPSNSKLNIKSKLTLRDLAISFFILTLATIISFIFFNLGFSESNIITLYILGVLITAILTENTLQSILSALISVLVFNFFFTDPRFTFNSYDAGYPVTFVIMFISAFLTGSLASKIKRQANQSAYTAYRTKILLETNQLLQQEVKKEGIIKVTAIQLSKLLNKNIIFYNSENNQLLEPVIFSPSEYTYDTSRFVTSNEKAVAQWVFKNNKHAGATTNTLGNSKCLYLAIRVNKRVYGVVGIALENDSLDALENNIMLSILGECAIALENNFIRKQREEAATLAKNEKLRANLLRSISHDLRTPLTSIFGNSEMLLKDNEIISKEKKIQLYSDIHEDSLWLINLVENLLAATKIEDGTMSLNIKPELMEEVIDEALRHIKRKSINHFIKVTTSDEMLFAKMDSKLIIQVIINIVDNALKYTPDDSHININTQKYEDMVLVEISDDGNGLSDEDKEKIFDMFYTVNNKIVDSKRSLGLGLALCKSIILAHGGEINVKDNKPCGTTFSFTLPLEEVNLYE</sequence>
<keyword evidence="8 15" id="KW-0418">Kinase</keyword>
<dbReference type="CDD" id="cd01987">
    <property type="entry name" value="USP_KdpD-like"/>
    <property type="match status" value="1"/>
</dbReference>
<dbReference type="Gene3D" id="3.30.450.40">
    <property type="match status" value="1"/>
</dbReference>
<gene>
    <name evidence="15" type="ORF">QX51_14515</name>
</gene>
<keyword evidence="4" id="KW-0597">Phosphoprotein</keyword>
<dbReference type="Gene3D" id="3.40.50.300">
    <property type="entry name" value="P-loop containing nucleotide triphosphate hydrolases"/>
    <property type="match status" value="1"/>
</dbReference>
<dbReference type="InterPro" id="IPR038318">
    <property type="entry name" value="KdpD_sf"/>
</dbReference>
<dbReference type="PROSITE" id="PS50109">
    <property type="entry name" value="HIS_KIN"/>
    <property type="match status" value="1"/>
</dbReference>
<dbReference type="PANTHER" id="PTHR45569:SF1">
    <property type="entry name" value="SENSOR PROTEIN KDPD"/>
    <property type="match status" value="1"/>
</dbReference>
<dbReference type="CDD" id="cd00075">
    <property type="entry name" value="HATPase"/>
    <property type="match status" value="1"/>
</dbReference>
<dbReference type="GO" id="GO:0005737">
    <property type="term" value="C:cytoplasm"/>
    <property type="evidence" value="ECO:0007669"/>
    <property type="project" value="UniProtKB-ARBA"/>
</dbReference>
<dbReference type="Pfam" id="PF13493">
    <property type="entry name" value="DUF4118"/>
    <property type="match status" value="1"/>
</dbReference>
<dbReference type="STRING" id="1577792.QX51_14515"/>
<dbReference type="GO" id="GO:0005524">
    <property type="term" value="F:ATP binding"/>
    <property type="evidence" value="ECO:0007669"/>
    <property type="project" value="UniProtKB-KW"/>
</dbReference>
<evidence type="ECO:0000256" key="10">
    <source>
        <dbReference type="ARBA" id="ARBA00022989"/>
    </source>
</evidence>
<keyword evidence="9" id="KW-0067">ATP-binding</keyword>
<feature type="transmembrane region" description="Helical" evidence="13">
    <location>
        <begin position="429"/>
        <end position="462"/>
    </location>
</feature>
<name>A0A0B3WP63_9FIRM</name>
<dbReference type="SUPFAM" id="SSF47384">
    <property type="entry name" value="Homodimeric domain of signal transducing histidine kinase"/>
    <property type="match status" value="1"/>
</dbReference>
<accession>A0A0B3WP63</accession>
<dbReference type="Gene3D" id="3.30.565.10">
    <property type="entry name" value="Histidine kinase-like ATPase, C-terminal domain"/>
    <property type="match status" value="1"/>
</dbReference>
<keyword evidence="5" id="KW-0808">Transferase</keyword>
<dbReference type="Gene3D" id="1.10.287.130">
    <property type="match status" value="1"/>
</dbReference>
<keyword evidence="11" id="KW-0902">Two-component regulatory system</keyword>
<dbReference type="SMART" id="SM00388">
    <property type="entry name" value="HisKA"/>
    <property type="match status" value="1"/>
</dbReference>
<dbReference type="RefSeq" id="WP_039680613.1">
    <property type="nucleotide sequence ID" value="NZ_JWHR01000115.1"/>
</dbReference>
<evidence type="ECO:0000256" key="4">
    <source>
        <dbReference type="ARBA" id="ARBA00022553"/>
    </source>
</evidence>
<dbReference type="Pfam" id="PF02702">
    <property type="entry name" value="KdpD"/>
    <property type="match status" value="1"/>
</dbReference>
<evidence type="ECO:0000256" key="2">
    <source>
        <dbReference type="ARBA" id="ARBA00004141"/>
    </source>
</evidence>
<dbReference type="InterPro" id="IPR003594">
    <property type="entry name" value="HATPase_dom"/>
</dbReference>
<dbReference type="InterPro" id="IPR027417">
    <property type="entry name" value="P-loop_NTPase"/>
</dbReference>
<comment type="caution">
    <text evidence="15">The sequence shown here is derived from an EMBL/GenBank/DDBJ whole genome shotgun (WGS) entry which is preliminary data.</text>
</comment>
<dbReference type="FunFam" id="3.40.50.300:FF:000483">
    <property type="entry name" value="Sensor histidine kinase KdpD"/>
    <property type="match status" value="1"/>
</dbReference>
<evidence type="ECO:0000256" key="6">
    <source>
        <dbReference type="ARBA" id="ARBA00022692"/>
    </source>
</evidence>
<proteinExistence type="predicted"/>
<keyword evidence="12 13" id="KW-0472">Membrane</keyword>
<evidence type="ECO:0000256" key="1">
    <source>
        <dbReference type="ARBA" id="ARBA00000085"/>
    </source>
</evidence>
<evidence type="ECO:0000256" key="3">
    <source>
        <dbReference type="ARBA" id="ARBA00012438"/>
    </source>
</evidence>
<protein>
    <recommendedName>
        <fullName evidence="3">histidine kinase</fullName>
        <ecNumber evidence="3">2.7.13.3</ecNumber>
    </recommendedName>
</protein>
<evidence type="ECO:0000259" key="14">
    <source>
        <dbReference type="PROSITE" id="PS50109"/>
    </source>
</evidence>
<evidence type="ECO:0000313" key="16">
    <source>
        <dbReference type="Proteomes" id="UP000031189"/>
    </source>
</evidence>
<dbReference type="PANTHER" id="PTHR45569">
    <property type="entry name" value="SENSOR PROTEIN KDPD"/>
    <property type="match status" value="1"/>
</dbReference>
<evidence type="ECO:0000256" key="13">
    <source>
        <dbReference type="SAM" id="Phobius"/>
    </source>
</evidence>
<evidence type="ECO:0000256" key="7">
    <source>
        <dbReference type="ARBA" id="ARBA00022741"/>
    </source>
</evidence>
<evidence type="ECO:0000313" key="15">
    <source>
        <dbReference type="EMBL" id="KHS56290.1"/>
    </source>
</evidence>
<feature type="transmembrane region" description="Helical" evidence="13">
    <location>
        <begin position="399"/>
        <end position="417"/>
    </location>
</feature>
<dbReference type="InterPro" id="IPR004358">
    <property type="entry name" value="Sig_transdc_His_kin-like_C"/>
</dbReference>
<dbReference type="CDD" id="cd00082">
    <property type="entry name" value="HisKA"/>
    <property type="match status" value="1"/>
</dbReference>
<dbReference type="InterPro" id="IPR014729">
    <property type="entry name" value="Rossmann-like_a/b/a_fold"/>
</dbReference>
<dbReference type="InterPro" id="IPR025201">
    <property type="entry name" value="KdpD_TM"/>
</dbReference>
<reference evidence="15 16" key="1">
    <citation type="submission" date="2014-12" db="EMBL/GenBank/DDBJ databases">
        <title>Draft genome sequence of Terrisporobacter sp. 08-306576, isolated from the blood culture of a bacteremia patient.</title>
        <authorList>
            <person name="Lund L.C."/>
            <person name="Sydenham T.V."/>
            <person name="Hogh S.V."/>
            <person name="Skov M.N."/>
            <person name="Kemp M."/>
            <person name="Justesen U.S."/>
        </authorList>
    </citation>
    <scope>NUCLEOTIDE SEQUENCE [LARGE SCALE GENOMIC DNA]</scope>
    <source>
        <strain evidence="15 16">08-306576</strain>
    </source>
</reference>
<dbReference type="AlphaFoldDB" id="A0A0B3WP63"/>
<dbReference type="InterPro" id="IPR003852">
    <property type="entry name" value="Sig_transdc_His_kinase_KdpD_N"/>
</dbReference>
<dbReference type="Pfam" id="PF02518">
    <property type="entry name" value="HATPase_c"/>
    <property type="match status" value="1"/>
</dbReference>
<dbReference type="EC" id="2.7.13.3" evidence="3"/>
<dbReference type="InterPro" id="IPR052023">
    <property type="entry name" value="Histidine_kinase_KdpD"/>
</dbReference>
<dbReference type="Gene3D" id="3.40.50.620">
    <property type="entry name" value="HUPs"/>
    <property type="match status" value="1"/>
</dbReference>
<dbReference type="InterPro" id="IPR036097">
    <property type="entry name" value="HisK_dim/P_sf"/>
</dbReference>
<keyword evidence="16" id="KW-1185">Reference proteome</keyword>
<keyword evidence="7" id="KW-0547">Nucleotide-binding</keyword>
<dbReference type="Proteomes" id="UP000031189">
    <property type="component" value="Unassembled WGS sequence"/>
</dbReference>
<dbReference type="InterPro" id="IPR029016">
    <property type="entry name" value="GAF-like_dom_sf"/>
</dbReference>
<dbReference type="Pfam" id="PF00512">
    <property type="entry name" value="HisKA"/>
    <property type="match status" value="1"/>
</dbReference>
<evidence type="ECO:0000256" key="8">
    <source>
        <dbReference type="ARBA" id="ARBA00022777"/>
    </source>
</evidence>
<dbReference type="SMART" id="SM00387">
    <property type="entry name" value="HATPase_c"/>
    <property type="match status" value="1"/>
</dbReference>
<evidence type="ECO:0000256" key="11">
    <source>
        <dbReference type="ARBA" id="ARBA00023012"/>
    </source>
</evidence>
<dbReference type="FunFam" id="3.30.565.10:FF:000006">
    <property type="entry name" value="Sensor histidine kinase WalK"/>
    <property type="match status" value="1"/>
</dbReference>
<evidence type="ECO:0000256" key="9">
    <source>
        <dbReference type="ARBA" id="ARBA00022840"/>
    </source>
</evidence>
<dbReference type="SUPFAM" id="SSF52402">
    <property type="entry name" value="Adenine nucleotide alpha hydrolases-like"/>
    <property type="match status" value="1"/>
</dbReference>
<dbReference type="GO" id="GO:0005886">
    <property type="term" value="C:plasma membrane"/>
    <property type="evidence" value="ECO:0007669"/>
    <property type="project" value="TreeGrafter"/>
</dbReference>
<feature type="domain" description="Histidine kinase" evidence="14">
    <location>
        <begin position="676"/>
        <end position="893"/>
    </location>
</feature>
<dbReference type="InterPro" id="IPR005467">
    <property type="entry name" value="His_kinase_dom"/>
</dbReference>
<comment type="catalytic activity">
    <reaction evidence="1">
        <text>ATP + protein L-histidine = ADP + protein N-phospho-L-histidine.</text>
        <dbReference type="EC" id="2.7.13.3"/>
    </reaction>
</comment>
<dbReference type="Gene3D" id="1.20.120.620">
    <property type="entry name" value="Backbone structure of the membrane domain of e. Coli histidine kinase receptor kdpd"/>
    <property type="match status" value="1"/>
</dbReference>
<organism evidence="15 16">
    <name type="scientific">Terrisporobacter othiniensis</name>
    <dbReference type="NCBI Taxonomy" id="1577792"/>
    <lineage>
        <taxon>Bacteria</taxon>
        <taxon>Bacillati</taxon>
        <taxon>Bacillota</taxon>
        <taxon>Clostridia</taxon>
        <taxon>Peptostreptococcales</taxon>
        <taxon>Peptostreptococcaceae</taxon>
        <taxon>Terrisporobacter</taxon>
    </lineage>
</organism>
<dbReference type="EMBL" id="JWHR01000115">
    <property type="protein sequence ID" value="KHS56290.1"/>
    <property type="molecule type" value="Genomic_DNA"/>
</dbReference>
<dbReference type="PRINTS" id="PR00344">
    <property type="entry name" value="BCTRLSENSOR"/>
</dbReference>
<dbReference type="GO" id="GO:0000155">
    <property type="term" value="F:phosphorelay sensor kinase activity"/>
    <property type="evidence" value="ECO:0007669"/>
    <property type="project" value="InterPro"/>
</dbReference>
<dbReference type="InterPro" id="IPR003661">
    <property type="entry name" value="HisK_dim/P_dom"/>
</dbReference>